<gene>
    <name evidence="1" type="ORF">FGIG_04900</name>
</gene>
<protein>
    <submittedName>
        <fullName evidence="1">Ribonucleoside-diphosphate reductase subunit M2</fullName>
    </submittedName>
</protein>
<name>A0A504YNB3_FASGI</name>
<dbReference type="Proteomes" id="UP000316759">
    <property type="component" value="Unassembled WGS sequence"/>
</dbReference>
<dbReference type="PROSITE" id="PS00368">
    <property type="entry name" value="RIBORED_SMALL"/>
    <property type="match status" value="1"/>
</dbReference>
<dbReference type="GO" id="GO:0016491">
    <property type="term" value="F:oxidoreductase activity"/>
    <property type="evidence" value="ECO:0007669"/>
    <property type="project" value="InterPro"/>
</dbReference>
<dbReference type="SUPFAM" id="SSF47240">
    <property type="entry name" value="Ferritin-like"/>
    <property type="match status" value="1"/>
</dbReference>
<dbReference type="AlphaFoldDB" id="A0A504YNB3"/>
<dbReference type="Gene3D" id="1.10.620.20">
    <property type="entry name" value="Ribonucleotide Reductase, subunit A"/>
    <property type="match status" value="1"/>
</dbReference>
<dbReference type="InterPro" id="IPR000358">
    <property type="entry name" value="RNR_small_fam"/>
</dbReference>
<dbReference type="PANTHER" id="PTHR23409:SF18">
    <property type="entry name" value="RIBONUCLEOSIDE-DIPHOSPHATE REDUCTASE SUBUNIT M2"/>
    <property type="match status" value="1"/>
</dbReference>
<comment type="caution">
    <text evidence="1">The sequence shown here is derived from an EMBL/GenBank/DDBJ whole genome shotgun (WGS) entry which is preliminary data.</text>
</comment>
<reference evidence="1 2" key="1">
    <citation type="submission" date="2019-04" db="EMBL/GenBank/DDBJ databases">
        <title>Annotation for the trematode Fasciola gigantica.</title>
        <authorList>
            <person name="Choi Y.-J."/>
        </authorList>
    </citation>
    <scope>NUCLEOTIDE SEQUENCE [LARGE SCALE GENOMIC DNA]</scope>
    <source>
        <strain evidence="1">Uganda_cow_1</strain>
    </source>
</reference>
<dbReference type="Pfam" id="PF00268">
    <property type="entry name" value="Ribonuc_red_sm"/>
    <property type="match status" value="1"/>
</dbReference>
<keyword evidence="2" id="KW-1185">Reference proteome</keyword>
<accession>A0A504YNB3</accession>
<evidence type="ECO:0000313" key="2">
    <source>
        <dbReference type="Proteomes" id="UP000316759"/>
    </source>
</evidence>
<dbReference type="InterPro" id="IPR009078">
    <property type="entry name" value="Ferritin-like_SF"/>
</dbReference>
<evidence type="ECO:0000313" key="1">
    <source>
        <dbReference type="EMBL" id="TPP62834.1"/>
    </source>
</evidence>
<dbReference type="GO" id="GO:0009263">
    <property type="term" value="P:deoxyribonucleotide biosynthetic process"/>
    <property type="evidence" value="ECO:0007669"/>
    <property type="project" value="InterPro"/>
</dbReference>
<proteinExistence type="predicted"/>
<organism evidence="1 2">
    <name type="scientific">Fasciola gigantica</name>
    <name type="common">Giant liver fluke</name>
    <dbReference type="NCBI Taxonomy" id="46835"/>
    <lineage>
        <taxon>Eukaryota</taxon>
        <taxon>Metazoa</taxon>
        <taxon>Spiralia</taxon>
        <taxon>Lophotrochozoa</taxon>
        <taxon>Platyhelminthes</taxon>
        <taxon>Trematoda</taxon>
        <taxon>Digenea</taxon>
        <taxon>Plagiorchiida</taxon>
        <taxon>Echinostomata</taxon>
        <taxon>Echinostomatoidea</taxon>
        <taxon>Fasciolidae</taxon>
        <taxon>Fasciola</taxon>
    </lineage>
</organism>
<dbReference type="PANTHER" id="PTHR23409">
    <property type="entry name" value="RIBONUCLEOSIDE-DIPHOSPHATE REDUCTASE SMALL CHAIN"/>
    <property type="match status" value="1"/>
</dbReference>
<sequence length="170" mass="19463">MEGDSNKENAPSEALEIFIKDKVNEYNPKKELSYEKTHSVSKEERETEPLLMQTPLGFVITTTIHMTKSGQDYKQAWRSFLDGLKKSHLSKDFTDGAIISWGNGTHFICAIHFSRASDGNSFENLLDDFSQEVQIPEARCFYGIQIAMENVHSEMYSLLIDTYIKDPKEK</sequence>
<dbReference type="InterPro" id="IPR012348">
    <property type="entry name" value="RNR-like"/>
</dbReference>
<dbReference type="EMBL" id="SUNJ01006399">
    <property type="protein sequence ID" value="TPP62834.1"/>
    <property type="molecule type" value="Genomic_DNA"/>
</dbReference>
<dbReference type="STRING" id="46835.A0A504YNB3"/>
<dbReference type="InterPro" id="IPR030475">
    <property type="entry name" value="RNR_small_AS"/>
</dbReference>
<dbReference type="OrthoDB" id="10248373at2759"/>